<proteinExistence type="predicted"/>
<protein>
    <submittedName>
        <fullName evidence="1">Small-conductance mechanosensitive channel</fullName>
    </submittedName>
</protein>
<dbReference type="PANTHER" id="PTHR30414">
    <property type="entry name" value="MINICONDUCTANCE MECHANOSENSITIVE CHANNEL YBDG"/>
    <property type="match status" value="1"/>
</dbReference>
<comment type="caution">
    <text evidence="1">The sequence shown here is derived from an EMBL/GenBank/DDBJ whole genome shotgun (WGS) entry which is preliminary data.</text>
</comment>
<dbReference type="GO" id="GO:0071470">
    <property type="term" value="P:cellular response to osmotic stress"/>
    <property type="evidence" value="ECO:0007669"/>
    <property type="project" value="InterPro"/>
</dbReference>
<dbReference type="STRING" id="1236989.JCM15548_13205"/>
<reference evidence="1 2" key="1">
    <citation type="journal article" date="2015" name="Microbes Environ.">
        <title>Distribution and evolution of nitrogen fixation genes in the phylum bacteroidetes.</title>
        <authorList>
            <person name="Inoue J."/>
            <person name="Oshima K."/>
            <person name="Suda W."/>
            <person name="Sakamoto M."/>
            <person name="Iino T."/>
            <person name="Noda S."/>
            <person name="Hongoh Y."/>
            <person name="Hattori M."/>
            <person name="Ohkuma M."/>
        </authorList>
    </citation>
    <scope>NUCLEOTIDE SEQUENCE [LARGE SCALE GENOMIC DNA]</scope>
    <source>
        <strain evidence="1">JCM 15548</strain>
    </source>
</reference>
<dbReference type="EMBL" id="BAZW01000033">
    <property type="protein sequence ID" value="GAO30887.1"/>
    <property type="molecule type" value="Genomic_DNA"/>
</dbReference>
<keyword evidence="2" id="KW-1185">Reference proteome</keyword>
<dbReference type="GO" id="GO:0008381">
    <property type="term" value="F:mechanosensitive monoatomic ion channel activity"/>
    <property type="evidence" value="ECO:0007669"/>
    <property type="project" value="InterPro"/>
</dbReference>
<dbReference type="Proteomes" id="UP000032900">
    <property type="component" value="Unassembled WGS sequence"/>
</dbReference>
<evidence type="ECO:0000313" key="2">
    <source>
        <dbReference type="Proteomes" id="UP000032900"/>
    </source>
</evidence>
<gene>
    <name evidence="1" type="ORF">JCM15548_13205</name>
</gene>
<dbReference type="GO" id="GO:0005886">
    <property type="term" value="C:plasma membrane"/>
    <property type="evidence" value="ECO:0007669"/>
    <property type="project" value="TreeGrafter"/>
</dbReference>
<dbReference type="PANTHER" id="PTHR30414:SF0">
    <property type="entry name" value="MINICONDUCTANCE MECHANOSENSITIVE CHANNEL YBDG"/>
    <property type="match status" value="1"/>
</dbReference>
<dbReference type="RefSeq" id="WP_262487059.1">
    <property type="nucleotide sequence ID" value="NZ_BAZW01000033.1"/>
</dbReference>
<accession>A0A0E9LZ98</accession>
<organism evidence="1 2">
    <name type="scientific">Geofilum rubicundum JCM 15548</name>
    <dbReference type="NCBI Taxonomy" id="1236989"/>
    <lineage>
        <taxon>Bacteria</taxon>
        <taxon>Pseudomonadati</taxon>
        <taxon>Bacteroidota</taxon>
        <taxon>Bacteroidia</taxon>
        <taxon>Marinilabiliales</taxon>
        <taxon>Marinilabiliaceae</taxon>
        <taxon>Geofilum</taxon>
    </lineage>
</organism>
<dbReference type="AlphaFoldDB" id="A0A0E9LZ98"/>
<evidence type="ECO:0000313" key="1">
    <source>
        <dbReference type="EMBL" id="GAO30887.1"/>
    </source>
</evidence>
<name>A0A0E9LZ98_9BACT</name>
<sequence length="200" mass="23316">MTLNTVKVQNWDRTITTIPTYALVASPFMNWRGMEESGGRRIMRSINVDMRSVKFCTPEMLAKYKKIHHLKDYIEQRQTEIENYNKELGVDESVTVNGRRMTNLGVFRKYLENYCIRHPRLNTDMTFLIRHLQPSEKGIPIQVYVFSKEKAWAVYEEIQADIFDHILAIIPEFGLRVFQEPSGDDLQTAISGLGDLLQNK</sequence>
<dbReference type="InterPro" id="IPR030192">
    <property type="entry name" value="YbdG"/>
</dbReference>